<dbReference type="Proteomes" id="UP000317977">
    <property type="component" value="Unassembled WGS sequence"/>
</dbReference>
<organism evidence="1 2">
    <name type="scientific">Rubripirellula reticaptiva</name>
    <dbReference type="NCBI Taxonomy" id="2528013"/>
    <lineage>
        <taxon>Bacteria</taxon>
        <taxon>Pseudomonadati</taxon>
        <taxon>Planctomycetota</taxon>
        <taxon>Planctomycetia</taxon>
        <taxon>Pirellulales</taxon>
        <taxon>Pirellulaceae</taxon>
        <taxon>Rubripirellula</taxon>
    </lineage>
</organism>
<name>A0A5C6F7T7_9BACT</name>
<evidence type="ECO:0000313" key="1">
    <source>
        <dbReference type="EMBL" id="TWU55561.1"/>
    </source>
</evidence>
<dbReference type="AlphaFoldDB" id="A0A5C6F7T7"/>
<dbReference type="EMBL" id="SJPX01000002">
    <property type="protein sequence ID" value="TWU55561.1"/>
    <property type="molecule type" value="Genomic_DNA"/>
</dbReference>
<keyword evidence="2" id="KW-1185">Reference proteome</keyword>
<proteinExistence type="predicted"/>
<sequence>MDFRRAFLLLLLVAIPVSIFDGHYVSGQSVSGSPVYGQPVYGQLARWIDGYKGICFHSVSTSAMGRAGNHTRLSDPQNAVYYRTMIDPTSTRSIRWLFGQQMTDCIELVICATVTCHWASSLEHFGRCSGGGECVQI</sequence>
<gene>
    <name evidence="1" type="ORF">Poly59_18610</name>
</gene>
<reference evidence="1 2" key="1">
    <citation type="submission" date="2019-02" db="EMBL/GenBank/DDBJ databases">
        <title>Deep-cultivation of Planctomycetes and their phenomic and genomic characterization uncovers novel biology.</title>
        <authorList>
            <person name="Wiegand S."/>
            <person name="Jogler M."/>
            <person name="Boedeker C."/>
            <person name="Pinto D."/>
            <person name="Vollmers J."/>
            <person name="Rivas-Marin E."/>
            <person name="Kohn T."/>
            <person name="Peeters S.H."/>
            <person name="Heuer A."/>
            <person name="Rast P."/>
            <person name="Oberbeckmann S."/>
            <person name="Bunk B."/>
            <person name="Jeske O."/>
            <person name="Meyerdierks A."/>
            <person name="Storesund J.E."/>
            <person name="Kallscheuer N."/>
            <person name="Luecker S."/>
            <person name="Lage O.M."/>
            <person name="Pohl T."/>
            <person name="Merkel B.J."/>
            <person name="Hornburger P."/>
            <person name="Mueller R.-W."/>
            <person name="Bruemmer F."/>
            <person name="Labrenz M."/>
            <person name="Spormann A.M."/>
            <person name="Op Den Camp H."/>
            <person name="Overmann J."/>
            <person name="Amann R."/>
            <person name="Jetten M.S.M."/>
            <person name="Mascher T."/>
            <person name="Medema M.H."/>
            <person name="Devos D.P."/>
            <person name="Kaster A.-K."/>
            <person name="Ovreas L."/>
            <person name="Rohde M."/>
            <person name="Galperin M.Y."/>
            <person name="Jogler C."/>
        </authorList>
    </citation>
    <scope>NUCLEOTIDE SEQUENCE [LARGE SCALE GENOMIC DNA]</scope>
    <source>
        <strain evidence="1 2">Poly59</strain>
    </source>
</reference>
<comment type="caution">
    <text evidence="1">The sequence shown here is derived from an EMBL/GenBank/DDBJ whole genome shotgun (WGS) entry which is preliminary data.</text>
</comment>
<protein>
    <submittedName>
        <fullName evidence="1">Uncharacterized protein</fullName>
    </submittedName>
</protein>
<evidence type="ECO:0000313" key="2">
    <source>
        <dbReference type="Proteomes" id="UP000317977"/>
    </source>
</evidence>
<accession>A0A5C6F7T7</accession>